<feature type="domain" description="Copper-binding protein MbnP-like" evidence="2">
    <location>
        <begin position="26"/>
        <end position="252"/>
    </location>
</feature>
<sequence length="285" mass="29733">MRFVLALGTLLAAVAAIPAFAQPTQQPVEIRFDARVGTEPARCGQAYADVGTAKAGLRFQDMRVYVSAVKLIDASGRAVPVTLTPDDQWQSDQVTLLDFEDGSGNCNGNAATNKVVRGTVPAGDYRGLIFEVGVPQAVNHQDPTLAAAPLNVTALTWPWRVGYKFTTIDLQTSGGAGGPNAATGFSIHLGSTACGEGSPMTAPSAPCANPNRPSYRLDGFDPAKSTVILDMGALLAGTDITVNAPKSASGCMSFPSDGDCIAIFDRLGLPFDSKPSSGQKWVRAE</sequence>
<evidence type="ECO:0000313" key="3">
    <source>
        <dbReference type="EMBL" id="AJP74706.1"/>
    </source>
</evidence>
<name>A0A7U5BG86_9SPHN</name>
<organism evidence="3 4">
    <name type="scientific">Sphingomonas hengshuiensis</name>
    <dbReference type="NCBI Taxonomy" id="1609977"/>
    <lineage>
        <taxon>Bacteria</taxon>
        <taxon>Pseudomonadati</taxon>
        <taxon>Pseudomonadota</taxon>
        <taxon>Alphaproteobacteria</taxon>
        <taxon>Sphingomonadales</taxon>
        <taxon>Sphingomonadaceae</taxon>
        <taxon>Sphingomonas</taxon>
    </lineage>
</organism>
<proteinExistence type="predicted"/>
<dbReference type="AlphaFoldDB" id="A0A7U5BG86"/>
<evidence type="ECO:0000256" key="1">
    <source>
        <dbReference type="SAM" id="SignalP"/>
    </source>
</evidence>
<protein>
    <recommendedName>
        <fullName evidence="2">Copper-binding protein MbnP-like domain-containing protein</fullName>
    </recommendedName>
</protein>
<accession>A0A7U5BG86</accession>
<evidence type="ECO:0000259" key="2">
    <source>
        <dbReference type="Pfam" id="PF20243"/>
    </source>
</evidence>
<reference evidence="3 4" key="1">
    <citation type="journal article" date="2015" name="Int. J. Syst. Evol. Microbiol.">
        <title>Sphingomonas hengshuiensis sp. nov., isolated from lake wetland.</title>
        <authorList>
            <person name="Wei S."/>
            <person name="Wang T."/>
            <person name="Liu H."/>
            <person name="Zhang C."/>
            <person name="Guo J."/>
            <person name="Wang Q."/>
            <person name="Liang K."/>
            <person name="Zhang Z."/>
        </authorList>
    </citation>
    <scope>NUCLEOTIDE SEQUENCE [LARGE SCALE GENOMIC DNA]</scope>
    <source>
        <strain evidence="3 4">WHSC-8</strain>
    </source>
</reference>
<dbReference type="NCBIfam" id="TIGR04052">
    <property type="entry name" value="MbnP_like_WxW"/>
    <property type="match status" value="1"/>
</dbReference>
<dbReference type="EMBL" id="CP010836">
    <property type="protein sequence ID" value="AJP74706.1"/>
    <property type="molecule type" value="Genomic_DNA"/>
</dbReference>
<dbReference type="Pfam" id="PF20243">
    <property type="entry name" value="MbnP"/>
    <property type="match status" value="1"/>
</dbReference>
<reference evidence="3 4" key="2">
    <citation type="submission" date="2015-02" db="EMBL/GenBank/DDBJ databases">
        <title>The complete genome of Sphingomonas hengshuiensis sp. WHSC-8 isolated from soil of Hengshui Lake.</title>
        <authorList>
            <person name="Wei S."/>
            <person name="Guo J."/>
            <person name="Su C."/>
            <person name="Wu R."/>
            <person name="Zhang Z."/>
            <person name="Liang K."/>
            <person name="Li H."/>
            <person name="Wang T."/>
            <person name="Liu H."/>
            <person name="Zhang C."/>
            <person name="Li Z."/>
            <person name="Wang Q."/>
            <person name="Meng J."/>
        </authorList>
    </citation>
    <scope>NUCLEOTIDE SEQUENCE [LARGE SCALE GENOMIC DNA]</scope>
    <source>
        <strain evidence="3 4">WHSC-8</strain>
    </source>
</reference>
<keyword evidence="4" id="KW-1185">Reference proteome</keyword>
<dbReference type="InterPro" id="IPR046863">
    <property type="entry name" value="MbnP-like_dom"/>
</dbReference>
<feature type="signal peptide" evidence="1">
    <location>
        <begin position="1"/>
        <end position="21"/>
    </location>
</feature>
<keyword evidence="1" id="KW-0732">Signal</keyword>
<gene>
    <name evidence="3" type="ORF">TS85_21005</name>
</gene>
<dbReference type="Proteomes" id="UP000032300">
    <property type="component" value="Chromosome"/>
</dbReference>
<dbReference type="InterPro" id="IPR023977">
    <property type="entry name" value="MbnP-like"/>
</dbReference>
<evidence type="ECO:0000313" key="4">
    <source>
        <dbReference type="Proteomes" id="UP000032300"/>
    </source>
</evidence>
<feature type="chain" id="PRO_5031432060" description="Copper-binding protein MbnP-like domain-containing protein" evidence="1">
    <location>
        <begin position="22"/>
        <end position="285"/>
    </location>
</feature>
<dbReference type="KEGG" id="sphi:TS85_21005"/>